<evidence type="ECO:0000313" key="3">
    <source>
        <dbReference type="Proteomes" id="UP001620339"/>
    </source>
</evidence>
<name>A0ABW8J7A9_9GAMM</name>
<keyword evidence="3" id="KW-1185">Reference proteome</keyword>
<organism evidence="2 3">
    <name type="scientific">Rhodanobacter hydrolyticus</name>
    <dbReference type="NCBI Taxonomy" id="2250595"/>
    <lineage>
        <taxon>Bacteria</taxon>
        <taxon>Pseudomonadati</taxon>
        <taxon>Pseudomonadota</taxon>
        <taxon>Gammaproteobacteria</taxon>
        <taxon>Lysobacterales</taxon>
        <taxon>Rhodanobacteraceae</taxon>
        <taxon>Rhodanobacter</taxon>
    </lineage>
</organism>
<keyword evidence="1" id="KW-0812">Transmembrane</keyword>
<protein>
    <submittedName>
        <fullName evidence="2">Uncharacterized protein</fullName>
    </submittedName>
</protein>
<evidence type="ECO:0000256" key="1">
    <source>
        <dbReference type="SAM" id="Phobius"/>
    </source>
</evidence>
<comment type="caution">
    <text evidence="2">The sequence shown here is derived from an EMBL/GenBank/DDBJ whole genome shotgun (WGS) entry which is preliminary data.</text>
</comment>
<gene>
    <name evidence="2" type="ORF">ISP25_10155</name>
</gene>
<dbReference type="Proteomes" id="UP001620339">
    <property type="component" value="Unassembled WGS sequence"/>
</dbReference>
<reference evidence="2 3" key="1">
    <citation type="submission" date="2020-10" db="EMBL/GenBank/DDBJ databases">
        <title>Phylogeny of dyella-like bacteria.</title>
        <authorList>
            <person name="Fu J."/>
        </authorList>
    </citation>
    <scope>NUCLEOTIDE SEQUENCE [LARGE SCALE GENOMIC DNA]</scope>
    <source>
        <strain evidence="2 3">KACC 19113</strain>
    </source>
</reference>
<sequence>MNRNLPRTIAYFDFVVAASLVAWGLFLATAPLHPPPGDSHGGLMAVFPGLLLILLAAVTYGSGKLLLRQNIWGWLLQAFVVACIGLLAVMLSAS</sequence>
<dbReference type="RefSeq" id="WP_404613645.1">
    <property type="nucleotide sequence ID" value="NZ_JADIKK010000008.1"/>
</dbReference>
<keyword evidence="1" id="KW-1133">Transmembrane helix</keyword>
<proteinExistence type="predicted"/>
<keyword evidence="1" id="KW-0472">Membrane</keyword>
<feature type="transmembrane region" description="Helical" evidence="1">
    <location>
        <begin position="9"/>
        <end position="30"/>
    </location>
</feature>
<feature type="transmembrane region" description="Helical" evidence="1">
    <location>
        <begin position="72"/>
        <end position="93"/>
    </location>
</feature>
<accession>A0ABW8J7A9</accession>
<dbReference type="EMBL" id="JADIKK010000008">
    <property type="protein sequence ID" value="MFK2877430.1"/>
    <property type="molecule type" value="Genomic_DNA"/>
</dbReference>
<evidence type="ECO:0000313" key="2">
    <source>
        <dbReference type="EMBL" id="MFK2877430.1"/>
    </source>
</evidence>
<feature type="transmembrane region" description="Helical" evidence="1">
    <location>
        <begin position="42"/>
        <end position="60"/>
    </location>
</feature>